<dbReference type="GO" id="GO:0019825">
    <property type="term" value="F:oxygen binding"/>
    <property type="evidence" value="ECO:0007669"/>
    <property type="project" value="InterPro"/>
</dbReference>
<sequence length="177" mass="18957">MATLYENLGGQAALDAFVPALYDKVLTDDRVSSIFRSVGMERQGRMLKAFLTMGFGGPDDYAGKSLRQGHKHLVNQGLNDEHFDAVAGHIKSTLEDLNVPAELVDQVMGAAGSLRDEVLNKPEEAVAPQATDETEEPVAIAEEVTSEMTSDDGAGATPVRTPRARKTSGTGSARRKK</sequence>
<dbReference type="InterPro" id="IPR019795">
    <property type="entry name" value="Globin_bac-like_CS"/>
</dbReference>
<evidence type="ECO:0008006" key="8">
    <source>
        <dbReference type="Google" id="ProtNLM"/>
    </source>
</evidence>
<keyword evidence="4" id="KW-0479">Metal-binding</keyword>
<evidence type="ECO:0000313" key="7">
    <source>
        <dbReference type="EMBL" id="SVC23557.1"/>
    </source>
</evidence>
<dbReference type="PROSITE" id="PS01213">
    <property type="entry name" value="GLOBIN_FAM_2"/>
    <property type="match status" value="1"/>
</dbReference>
<evidence type="ECO:0000256" key="2">
    <source>
        <dbReference type="ARBA" id="ARBA00022448"/>
    </source>
</evidence>
<dbReference type="InterPro" id="IPR012292">
    <property type="entry name" value="Globin/Proto"/>
</dbReference>
<keyword evidence="3" id="KW-0349">Heme</keyword>
<accession>A0A382KKU2</accession>
<dbReference type="InterPro" id="IPR009050">
    <property type="entry name" value="Globin-like_sf"/>
</dbReference>
<dbReference type="GO" id="GO:0020037">
    <property type="term" value="F:heme binding"/>
    <property type="evidence" value="ECO:0007669"/>
    <property type="project" value="InterPro"/>
</dbReference>
<protein>
    <recommendedName>
        <fullName evidence="8">Group 1 truncated hemoglobin</fullName>
    </recommendedName>
</protein>
<dbReference type="Gene3D" id="1.10.490.10">
    <property type="entry name" value="Globins"/>
    <property type="match status" value="1"/>
</dbReference>
<keyword evidence="5" id="KW-0408">Iron</keyword>
<dbReference type="GO" id="GO:0015671">
    <property type="term" value="P:oxygen transport"/>
    <property type="evidence" value="ECO:0007669"/>
    <property type="project" value="InterPro"/>
</dbReference>
<dbReference type="SUPFAM" id="SSF46458">
    <property type="entry name" value="Globin-like"/>
    <property type="match status" value="1"/>
</dbReference>
<comment type="cofactor">
    <cofactor evidence="1">
        <name>heme</name>
        <dbReference type="ChEBI" id="CHEBI:30413"/>
    </cofactor>
</comment>
<keyword evidence="2" id="KW-0813">Transport</keyword>
<dbReference type="InterPro" id="IPR001486">
    <property type="entry name" value="Hemoglobin_trunc"/>
</dbReference>
<dbReference type="EMBL" id="UINC01080533">
    <property type="protein sequence ID" value="SVC23557.1"/>
    <property type="molecule type" value="Genomic_DNA"/>
</dbReference>
<organism evidence="7">
    <name type="scientific">marine metagenome</name>
    <dbReference type="NCBI Taxonomy" id="408172"/>
    <lineage>
        <taxon>unclassified sequences</taxon>
        <taxon>metagenomes</taxon>
        <taxon>ecological metagenomes</taxon>
    </lineage>
</organism>
<evidence type="ECO:0000256" key="4">
    <source>
        <dbReference type="ARBA" id="ARBA00022723"/>
    </source>
</evidence>
<reference evidence="7" key="1">
    <citation type="submission" date="2018-05" db="EMBL/GenBank/DDBJ databases">
        <authorList>
            <person name="Lanie J.A."/>
            <person name="Ng W.-L."/>
            <person name="Kazmierczak K.M."/>
            <person name="Andrzejewski T.M."/>
            <person name="Davidsen T.M."/>
            <person name="Wayne K.J."/>
            <person name="Tettelin H."/>
            <person name="Glass J.I."/>
            <person name="Rusch D."/>
            <person name="Podicherti R."/>
            <person name="Tsui H.-C.T."/>
            <person name="Winkler M.E."/>
        </authorList>
    </citation>
    <scope>NUCLEOTIDE SEQUENCE</scope>
</reference>
<evidence type="ECO:0000256" key="5">
    <source>
        <dbReference type="ARBA" id="ARBA00023004"/>
    </source>
</evidence>
<evidence type="ECO:0000256" key="1">
    <source>
        <dbReference type="ARBA" id="ARBA00001971"/>
    </source>
</evidence>
<evidence type="ECO:0000256" key="3">
    <source>
        <dbReference type="ARBA" id="ARBA00022617"/>
    </source>
</evidence>
<name>A0A382KKU2_9ZZZZ</name>
<dbReference type="CDD" id="cd00454">
    <property type="entry name" value="TrHb1_N"/>
    <property type="match status" value="1"/>
</dbReference>
<proteinExistence type="predicted"/>
<dbReference type="GO" id="GO:0046872">
    <property type="term" value="F:metal ion binding"/>
    <property type="evidence" value="ECO:0007669"/>
    <property type="project" value="UniProtKB-KW"/>
</dbReference>
<feature type="non-terminal residue" evidence="7">
    <location>
        <position position="177"/>
    </location>
</feature>
<dbReference type="AlphaFoldDB" id="A0A382KKU2"/>
<evidence type="ECO:0000256" key="6">
    <source>
        <dbReference type="SAM" id="MobiDB-lite"/>
    </source>
</evidence>
<dbReference type="Pfam" id="PF01152">
    <property type="entry name" value="Bac_globin"/>
    <property type="match status" value="1"/>
</dbReference>
<feature type="region of interest" description="Disordered" evidence="6">
    <location>
        <begin position="143"/>
        <end position="177"/>
    </location>
</feature>
<gene>
    <name evidence="7" type="ORF">METZ01_LOCUS276411</name>
</gene>